<evidence type="ECO:0000259" key="5">
    <source>
        <dbReference type="Pfam" id="PF04357"/>
    </source>
</evidence>
<dbReference type="GO" id="GO:0005886">
    <property type="term" value="C:plasma membrane"/>
    <property type="evidence" value="ECO:0007669"/>
    <property type="project" value="InterPro"/>
</dbReference>
<dbReference type="InterPro" id="IPR007452">
    <property type="entry name" value="TamB_C"/>
</dbReference>
<gene>
    <name evidence="6" type="ORF">SAMN05192560_0493</name>
</gene>
<evidence type="ECO:0000313" key="6">
    <source>
        <dbReference type="EMBL" id="SNR68881.1"/>
    </source>
</evidence>
<evidence type="ECO:0000256" key="2">
    <source>
        <dbReference type="ARBA" id="ARBA00022692"/>
    </source>
</evidence>
<evidence type="ECO:0000256" key="4">
    <source>
        <dbReference type="ARBA" id="ARBA00023136"/>
    </source>
</evidence>
<dbReference type="GO" id="GO:0009306">
    <property type="term" value="P:protein secretion"/>
    <property type="evidence" value="ECO:0007669"/>
    <property type="project" value="InterPro"/>
</dbReference>
<keyword evidence="3" id="KW-1133">Transmembrane helix</keyword>
<dbReference type="OrthoDB" id="5288149at2"/>
<keyword evidence="4" id="KW-0472">Membrane</keyword>
<dbReference type="Pfam" id="PF04357">
    <property type="entry name" value="TamB"/>
    <property type="match status" value="1"/>
</dbReference>
<keyword evidence="2" id="KW-0812">Transmembrane</keyword>
<dbReference type="PANTHER" id="PTHR36985:SF1">
    <property type="entry name" value="TRANSLOCATION AND ASSEMBLY MODULE SUBUNIT TAMB"/>
    <property type="match status" value="1"/>
</dbReference>
<reference evidence="7" key="1">
    <citation type="submission" date="2017-06" db="EMBL/GenBank/DDBJ databases">
        <authorList>
            <person name="Varghese N."/>
            <person name="Submissions S."/>
        </authorList>
    </citation>
    <scope>NUCLEOTIDE SEQUENCE [LARGE SCALE GENOMIC DNA]</scope>
    <source>
        <strain evidence="7">Ca-68</strain>
    </source>
</reference>
<evidence type="ECO:0000256" key="3">
    <source>
        <dbReference type="ARBA" id="ARBA00022989"/>
    </source>
</evidence>
<comment type="subcellular location">
    <subcellularLocation>
        <location evidence="1">Membrane</location>
        <topology evidence="1">Single-pass membrane protein</topology>
    </subcellularLocation>
</comment>
<evidence type="ECO:0000313" key="7">
    <source>
        <dbReference type="Proteomes" id="UP000198305"/>
    </source>
</evidence>
<organism evidence="6 7">
    <name type="scientific">Methylobacillus rhizosphaerae</name>
    <dbReference type="NCBI Taxonomy" id="551994"/>
    <lineage>
        <taxon>Bacteria</taxon>
        <taxon>Pseudomonadati</taxon>
        <taxon>Pseudomonadota</taxon>
        <taxon>Betaproteobacteria</taxon>
        <taxon>Nitrosomonadales</taxon>
        <taxon>Methylophilaceae</taxon>
        <taxon>Methylobacillus</taxon>
    </lineage>
</organism>
<dbReference type="EMBL" id="FZOA01000002">
    <property type="protein sequence ID" value="SNR68881.1"/>
    <property type="molecule type" value="Genomic_DNA"/>
</dbReference>
<proteinExistence type="predicted"/>
<protein>
    <submittedName>
        <fullName evidence="6">Translocation and assembly module TamB</fullName>
    </submittedName>
</protein>
<evidence type="ECO:0000256" key="1">
    <source>
        <dbReference type="ARBA" id="ARBA00004167"/>
    </source>
</evidence>
<dbReference type="Proteomes" id="UP000198305">
    <property type="component" value="Unassembled WGS sequence"/>
</dbReference>
<name>A0A238YDR0_9PROT</name>
<keyword evidence="7" id="KW-1185">Reference proteome</keyword>
<dbReference type="AlphaFoldDB" id="A0A238YDR0"/>
<dbReference type="GO" id="GO:0097347">
    <property type="term" value="C:TAM protein secretion complex"/>
    <property type="evidence" value="ECO:0007669"/>
    <property type="project" value="TreeGrafter"/>
</dbReference>
<accession>A0A238YDR0</accession>
<feature type="domain" description="Translocation and assembly module TamB C-terminal" evidence="5">
    <location>
        <begin position="717"/>
        <end position="1055"/>
    </location>
</feature>
<sequence>MPRRLLLILMLWFLPCIAPAYALIQLNSSLQDLHYDTGSMEIDLLQFKSQLRLLPTREGRLRVDQLHAERLVITMKDVPAEENPAEPASSLPDLPDTIRIPFPIEVDQAAIDEIEIIAGNNHKILRHVTLNLTADGSNIHLQLARAETPWGNITADLSLQNSKPFPLSGNIHVLQSQGSALYDLNTILSGDLQALRFEMHNLFAMQDGTPALVATNSSLPAAGRLDITGEVGLAGKLPLNINVSLRDLAPDALGQNMKARLSFDLAVNGTIMPATDLNLSFSSLDSQWRGQPLQATASLHLLDNILNAVHLDASIGTNHLTAEGSLGDPDSHLTWQASLPTLALLDAALAGKADASGKISGTLDDLHADFQLLAENLRLPGNISARKISGNGKLHTMGDLNAELTTEGLRLDQGSFIDGKLVLNGNRSQHALTLEASSPSLKLQSRLAGGFDAEGAWIGALQEFSYKAGAPITLQAPAPIRYDNADLSIDNLALQFRQGLISLDTLRQGAQGMHTRGRIEHLALRDIPPLFFTLPANLKGNPVFSGQWNIQAEESLNGSITLQRESGDLAVVREGMADQPLELGDITLQLNMQDNRVDLASTIQGNKLGNITAHASTILSGENGIFTLENHAPLQANLEANLSSLNWLPTPDMQADGNIIIAINASGSVGQPMFNGYIRGHDLALSLPAEGVNLNQGQLDASLSGDTITLNTLRFTGGKGSITAGGDIRLIAGKPDIHIDWQLDNFTAAERTDRLLVLEGTATTTLQDKQLLLDGDLRIIRGLIELADESAPKLGNDVVVVGREQEQDNSPLQIAIGKLRINLGEEVVGIVDPGKQLLLRGFGLDGYLTGILTLSGIVPDKLRAEGSIMVGGTYMAYGQLLNIEKGIVNFSGPVDNPGLNITAMRDNQTVKAGVEITGNAQMPTVKLVSTPEVPDSEKLSWLVLGTGLDQAGKNEFAMLSLAAGALLSQGQSVPLQTRMARAAGLDSFSIGGSDMESSTVNFGKRLSSKLYLSYEKSLTGLLNVAKLTYTISKNWSVVSQAGSESAVDVLYTFRFH</sequence>
<dbReference type="RefSeq" id="WP_089374656.1">
    <property type="nucleotide sequence ID" value="NZ_FZOA01000002.1"/>
</dbReference>
<dbReference type="PANTHER" id="PTHR36985">
    <property type="entry name" value="TRANSLOCATION AND ASSEMBLY MODULE SUBUNIT TAMB"/>
    <property type="match status" value="1"/>
</dbReference>